<evidence type="ECO:0008006" key="3">
    <source>
        <dbReference type="Google" id="ProtNLM"/>
    </source>
</evidence>
<feature type="chain" id="PRO_5022965871" description="Lipoprotein" evidence="1">
    <location>
        <begin position="27"/>
        <end position="216"/>
    </location>
</feature>
<name>K1XIH9_9BACT</name>
<comment type="caution">
    <text evidence="2">The sequence shown here is derived from an EMBL/GenBank/DDBJ whole genome shotgun (WGS) entry which is preliminary data.</text>
</comment>
<keyword evidence="1" id="KW-0732">Signal</keyword>
<organism evidence="2">
    <name type="scientific">uncultured bacterium</name>
    <name type="common">gcode 4</name>
    <dbReference type="NCBI Taxonomy" id="1234023"/>
    <lineage>
        <taxon>Bacteria</taxon>
        <taxon>environmental samples</taxon>
    </lineage>
</organism>
<feature type="signal peptide" evidence="1">
    <location>
        <begin position="1"/>
        <end position="26"/>
    </location>
</feature>
<evidence type="ECO:0000256" key="1">
    <source>
        <dbReference type="SAM" id="SignalP"/>
    </source>
</evidence>
<gene>
    <name evidence="2" type="ORF">ACD_80C00142G0019</name>
</gene>
<sequence>MKKSFFLLPLLSIIFLFAGCAKQAPAETCPIGSGNFSCWSTSSWTTVWTLNHSDFTGSLSTVLSALKAQDFAVLSQYVGPQWLRFSPYEHVNTGTDIILSTEEVANGLSISRSYIRGAYDGSGEPIDLWIGQYFEKFVNDADYENAPEIFYNQSIQRGNIINNISQSYAGKQWTEFHYSGFDPQYQGMDWKSLTLVFDNVGGQWYLIGVVHGVWTI</sequence>
<dbReference type="PROSITE" id="PS51257">
    <property type="entry name" value="PROKAR_LIPOPROTEIN"/>
    <property type="match status" value="1"/>
</dbReference>
<dbReference type="EMBL" id="AMFJ01036149">
    <property type="protein sequence ID" value="EKD24977.1"/>
    <property type="molecule type" value="Genomic_DNA"/>
</dbReference>
<reference evidence="2" key="1">
    <citation type="journal article" date="2012" name="Science">
        <title>Fermentation, hydrogen, and sulfur metabolism in multiple uncultivated bacterial phyla.</title>
        <authorList>
            <person name="Wrighton K.C."/>
            <person name="Thomas B.C."/>
            <person name="Sharon I."/>
            <person name="Miller C.S."/>
            <person name="Castelle C.J."/>
            <person name="VerBerkmoes N.C."/>
            <person name="Wilkins M.J."/>
            <person name="Hettich R.L."/>
            <person name="Lipton M.S."/>
            <person name="Williams K.H."/>
            <person name="Long P.E."/>
            <person name="Banfield J.F."/>
        </authorList>
    </citation>
    <scope>NUCLEOTIDE SEQUENCE [LARGE SCALE GENOMIC DNA]</scope>
</reference>
<protein>
    <recommendedName>
        <fullName evidence="3">Lipoprotein</fullName>
    </recommendedName>
</protein>
<dbReference type="AlphaFoldDB" id="K1XIH9"/>
<evidence type="ECO:0000313" key="2">
    <source>
        <dbReference type="EMBL" id="EKD24977.1"/>
    </source>
</evidence>
<accession>K1XIH9</accession>
<proteinExistence type="predicted"/>